<accession>A0A370DT14</accession>
<keyword evidence="3" id="KW-1185">Reference proteome</keyword>
<evidence type="ECO:0000313" key="2">
    <source>
        <dbReference type="EMBL" id="RDH87857.1"/>
    </source>
</evidence>
<feature type="region of interest" description="Disordered" evidence="1">
    <location>
        <begin position="1"/>
        <end position="25"/>
    </location>
</feature>
<evidence type="ECO:0000256" key="1">
    <source>
        <dbReference type="SAM" id="MobiDB-lite"/>
    </source>
</evidence>
<proteinExistence type="predicted"/>
<gene>
    <name evidence="2" type="ORF">DIZ78_04780</name>
</gene>
<feature type="compositionally biased region" description="Polar residues" evidence="1">
    <location>
        <begin position="1"/>
        <end position="10"/>
    </location>
</feature>
<dbReference type="AlphaFoldDB" id="A0A370DT14"/>
<dbReference type="EMBL" id="QFXE01000005">
    <property type="protein sequence ID" value="RDH87857.1"/>
    <property type="molecule type" value="Genomic_DNA"/>
</dbReference>
<reference evidence="2 3" key="1">
    <citation type="journal article" date="2018" name="ISME J.">
        <title>Endosymbiont genomes yield clues of tubeworm success.</title>
        <authorList>
            <person name="Li Y."/>
            <person name="Liles M.R."/>
            <person name="Halanych K.M."/>
        </authorList>
    </citation>
    <scope>NUCLEOTIDE SEQUENCE [LARGE SCALE GENOMIC DNA]</scope>
    <source>
        <strain evidence="2">A1462</strain>
    </source>
</reference>
<organism evidence="2 3">
    <name type="scientific">endosymbiont of Escarpia spicata</name>
    <dbReference type="NCBI Taxonomy" id="2200908"/>
    <lineage>
        <taxon>Bacteria</taxon>
        <taxon>Pseudomonadati</taxon>
        <taxon>Pseudomonadota</taxon>
        <taxon>Gammaproteobacteria</taxon>
        <taxon>sulfur-oxidizing symbionts</taxon>
    </lineage>
</organism>
<evidence type="ECO:0000313" key="3">
    <source>
        <dbReference type="Proteomes" id="UP000254771"/>
    </source>
</evidence>
<sequence>MTDQYTNSGTRAHLNKVTGELPGDGFEYGSAIRRKEAKREVDEQQQTDQLFYVGRFMVALVWFCLNGRFHFVKAQVVIILKIPVQTILLLRRN</sequence>
<name>A0A370DT14_9GAMM</name>
<dbReference type="Proteomes" id="UP000254771">
    <property type="component" value="Unassembled WGS sequence"/>
</dbReference>
<comment type="caution">
    <text evidence="2">The sequence shown here is derived from an EMBL/GenBank/DDBJ whole genome shotgun (WGS) entry which is preliminary data.</text>
</comment>
<protein>
    <submittedName>
        <fullName evidence="2">Uncharacterized protein</fullName>
    </submittedName>
</protein>